<evidence type="ECO:0000313" key="2">
    <source>
        <dbReference type="Proteomes" id="UP000237000"/>
    </source>
</evidence>
<protein>
    <submittedName>
        <fullName evidence="1">Uncharacterized protein</fullName>
    </submittedName>
</protein>
<gene>
    <name evidence="1" type="ORF">TorRG33x02_185720</name>
</gene>
<accession>A0A2P5EJ38</accession>
<dbReference type="EMBL" id="JXTC01000145">
    <property type="protein sequence ID" value="PON85570.1"/>
    <property type="molecule type" value="Genomic_DNA"/>
</dbReference>
<comment type="caution">
    <text evidence="1">The sequence shown here is derived from an EMBL/GenBank/DDBJ whole genome shotgun (WGS) entry which is preliminary data.</text>
</comment>
<name>A0A2P5EJ38_TREOI</name>
<dbReference type="Proteomes" id="UP000237000">
    <property type="component" value="Unassembled WGS sequence"/>
</dbReference>
<dbReference type="AlphaFoldDB" id="A0A2P5EJ38"/>
<sequence>MSITHSHNLIHAISMQDIMIISVSHKNNCKNATNLLGNSQRTLKAIGGESFQIDGRDMSGWTRKRLTHWQRGARTAGGGCNHRRTLQRVLFSRSFHCTWVVRPAALVSSPHSPVVEEWVGQRIRPVLLPMAGILGRIRERGEEEATHLRRRKWKNS</sequence>
<keyword evidence="2" id="KW-1185">Reference proteome</keyword>
<organism evidence="1 2">
    <name type="scientific">Trema orientale</name>
    <name type="common">Charcoal tree</name>
    <name type="synonym">Celtis orientalis</name>
    <dbReference type="NCBI Taxonomy" id="63057"/>
    <lineage>
        <taxon>Eukaryota</taxon>
        <taxon>Viridiplantae</taxon>
        <taxon>Streptophyta</taxon>
        <taxon>Embryophyta</taxon>
        <taxon>Tracheophyta</taxon>
        <taxon>Spermatophyta</taxon>
        <taxon>Magnoliopsida</taxon>
        <taxon>eudicotyledons</taxon>
        <taxon>Gunneridae</taxon>
        <taxon>Pentapetalae</taxon>
        <taxon>rosids</taxon>
        <taxon>fabids</taxon>
        <taxon>Rosales</taxon>
        <taxon>Cannabaceae</taxon>
        <taxon>Trema</taxon>
    </lineage>
</organism>
<dbReference type="InParanoid" id="A0A2P5EJ38"/>
<evidence type="ECO:0000313" key="1">
    <source>
        <dbReference type="EMBL" id="PON85570.1"/>
    </source>
</evidence>
<reference evidence="2" key="1">
    <citation type="submission" date="2016-06" db="EMBL/GenBank/DDBJ databases">
        <title>Parallel loss of symbiosis genes in relatives of nitrogen-fixing non-legume Parasponia.</title>
        <authorList>
            <person name="Van Velzen R."/>
            <person name="Holmer R."/>
            <person name="Bu F."/>
            <person name="Rutten L."/>
            <person name="Van Zeijl A."/>
            <person name="Liu W."/>
            <person name="Santuari L."/>
            <person name="Cao Q."/>
            <person name="Sharma T."/>
            <person name="Shen D."/>
            <person name="Roswanjaya Y."/>
            <person name="Wardhani T."/>
            <person name="Kalhor M.S."/>
            <person name="Jansen J."/>
            <person name="Van den Hoogen J."/>
            <person name="Gungor B."/>
            <person name="Hartog M."/>
            <person name="Hontelez J."/>
            <person name="Verver J."/>
            <person name="Yang W.-C."/>
            <person name="Schijlen E."/>
            <person name="Repin R."/>
            <person name="Schilthuizen M."/>
            <person name="Schranz E."/>
            <person name="Heidstra R."/>
            <person name="Miyata K."/>
            <person name="Fedorova E."/>
            <person name="Kohlen W."/>
            <person name="Bisseling T."/>
            <person name="Smit S."/>
            <person name="Geurts R."/>
        </authorList>
    </citation>
    <scope>NUCLEOTIDE SEQUENCE [LARGE SCALE GENOMIC DNA]</scope>
    <source>
        <strain evidence="2">cv. RG33-2</strain>
    </source>
</reference>
<proteinExistence type="predicted"/>